<evidence type="ECO:0000256" key="2">
    <source>
        <dbReference type="ARBA" id="ARBA00023125"/>
    </source>
</evidence>
<keyword evidence="2" id="KW-0238">DNA-binding</keyword>
<dbReference type="PANTHER" id="PTHR44688">
    <property type="entry name" value="DNA-BINDING TRANSCRIPTIONAL ACTIVATOR DEVR_DOSR"/>
    <property type="match status" value="1"/>
</dbReference>
<dbReference type="Pfam" id="PF00196">
    <property type="entry name" value="GerE"/>
    <property type="match status" value="1"/>
</dbReference>
<evidence type="ECO:0000256" key="1">
    <source>
        <dbReference type="ARBA" id="ARBA00023015"/>
    </source>
</evidence>
<accession>A0ABX1BRA6</accession>
<dbReference type="CDD" id="cd06170">
    <property type="entry name" value="LuxR_C_like"/>
    <property type="match status" value="1"/>
</dbReference>
<feature type="domain" description="HTH luxR-type" evidence="4">
    <location>
        <begin position="143"/>
        <end position="208"/>
    </location>
</feature>
<dbReference type="Proteomes" id="UP000695264">
    <property type="component" value="Unassembled WGS sequence"/>
</dbReference>
<reference evidence="5 6" key="1">
    <citation type="submission" date="2020-03" db="EMBL/GenBank/DDBJ databases">
        <title>WGS of actinomycetes isolated from Thailand.</title>
        <authorList>
            <person name="Thawai C."/>
        </authorList>
    </citation>
    <scope>NUCLEOTIDE SEQUENCE [LARGE SCALE GENOMIC DNA]</scope>
    <source>
        <strain evidence="5 6">PLAI 1-29</strain>
    </source>
</reference>
<proteinExistence type="predicted"/>
<evidence type="ECO:0000313" key="6">
    <source>
        <dbReference type="Proteomes" id="UP000695264"/>
    </source>
</evidence>
<dbReference type="InterPro" id="IPR000792">
    <property type="entry name" value="Tscrpt_reg_LuxR_C"/>
</dbReference>
<organism evidence="5 6">
    <name type="scientific">Streptomyces zingiberis</name>
    <dbReference type="NCBI Taxonomy" id="2053010"/>
    <lineage>
        <taxon>Bacteria</taxon>
        <taxon>Bacillati</taxon>
        <taxon>Actinomycetota</taxon>
        <taxon>Actinomycetes</taxon>
        <taxon>Kitasatosporales</taxon>
        <taxon>Streptomycetaceae</taxon>
        <taxon>Streptomyces</taxon>
    </lineage>
</organism>
<keyword evidence="3" id="KW-0804">Transcription</keyword>
<dbReference type="SMART" id="SM00421">
    <property type="entry name" value="HTH_LUXR"/>
    <property type="match status" value="1"/>
</dbReference>
<dbReference type="InterPro" id="IPR016032">
    <property type="entry name" value="Sig_transdc_resp-reg_C-effctor"/>
</dbReference>
<gene>
    <name evidence="5" type="ORF">HCK00_06900</name>
</gene>
<sequence length="214" mass="22593">MTSQDASGNSNALGVGIVHANPLTLWALRELLGTQPDMDVLLARSSLRQVCTTGLNVLILDPNAGSVTSAAGTGVRMSPRLRVLMMTSTEPGAGPPAPAAPGMTGHLSDRANPRVIVAAVRAAGAHHRYTPHSCDVTAGGLLPERELAPLSVRERQVLTGIAKGLTHDQVAYRLRISRHTVDTYVKRVRRKLGLGNKAELARAAAGQDFFAASR</sequence>
<comment type="caution">
    <text evidence="5">The sequence shown here is derived from an EMBL/GenBank/DDBJ whole genome shotgun (WGS) entry which is preliminary data.</text>
</comment>
<dbReference type="Gene3D" id="3.40.50.2300">
    <property type="match status" value="1"/>
</dbReference>
<keyword evidence="1" id="KW-0805">Transcription regulation</keyword>
<evidence type="ECO:0000256" key="3">
    <source>
        <dbReference type="ARBA" id="ARBA00023163"/>
    </source>
</evidence>
<keyword evidence="6" id="KW-1185">Reference proteome</keyword>
<dbReference type="SUPFAM" id="SSF46894">
    <property type="entry name" value="C-terminal effector domain of the bipartite response regulators"/>
    <property type="match status" value="1"/>
</dbReference>
<dbReference type="PRINTS" id="PR00038">
    <property type="entry name" value="HTHLUXR"/>
</dbReference>
<dbReference type="PANTHER" id="PTHR44688:SF16">
    <property type="entry name" value="DNA-BINDING TRANSCRIPTIONAL ACTIVATOR DEVR_DOSR"/>
    <property type="match status" value="1"/>
</dbReference>
<dbReference type="RefSeq" id="WP_168100878.1">
    <property type="nucleotide sequence ID" value="NZ_JAATEN010000004.1"/>
</dbReference>
<name>A0ABX1BRA6_9ACTN</name>
<dbReference type="EMBL" id="JAATEN010000004">
    <property type="protein sequence ID" value="NJQ00269.1"/>
    <property type="molecule type" value="Genomic_DNA"/>
</dbReference>
<protein>
    <submittedName>
        <fullName evidence="5">Response regulator transcription factor</fullName>
    </submittedName>
</protein>
<evidence type="ECO:0000259" key="4">
    <source>
        <dbReference type="PROSITE" id="PS50043"/>
    </source>
</evidence>
<dbReference type="PROSITE" id="PS50043">
    <property type="entry name" value="HTH_LUXR_2"/>
    <property type="match status" value="1"/>
</dbReference>
<evidence type="ECO:0000313" key="5">
    <source>
        <dbReference type="EMBL" id="NJQ00269.1"/>
    </source>
</evidence>